<protein>
    <submittedName>
        <fullName evidence="1">Uncharacterized protein</fullName>
    </submittedName>
</protein>
<name>A0A1V0SHQ7_9VIRU</name>
<reference evidence="1" key="1">
    <citation type="journal article" date="2017" name="Science">
        <title>Giant viruses with an expanded complement of translation system components.</title>
        <authorList>
            <person name="Schulz F."/>
            <person name="Yutin N."/>
            <person name="Ivanova N.N."/>
            <person name="Ortega D.R."/>
            <person name="Lee T.K."/>
            <person name="Vierheilig J."/>
            <person name="Daims H."/>
            <person name="Horn M."/>
            <person name="Wagner M."/>
            <person name="Jensen G.J."/>
            <person name="Kyrpides N.C."/>
            <person name="Koonin E.V."/>
            <person name="Woyke T."/>
        </authorList>
    </citation>
    <scope>NUCLEOTIDE SEQUENCE</scope>
    <source>
        <strain evidence="1">KNV1</strain>
    </source>
</reference>
<sequence length="80" mass="9195">METSCFNKQKIMELVKKGTYYNPAYQHYGQEGNVFCDKCKKQDLLVCIGYETNDLCLQCVQEVIECMNQPGKCPCANKQN</sequence>
<proteinExistence type="predicted"/>
<accession>A0A1V0SHQ7</accession>
<gene>
    <name evidence="1" type="ORF">Klosneuvirus_1_112</name>
</gene>
<organism evidence="1">
    <name type="scientific">Klosneuvirus KNV1</name>
    <dbReference type="NCBI Taxonomy" id="1977640"/>
    <lineage>
        <taxon>Viruses</taxon>
        <taxon>Varidnaviria</taxon>
        <taxon>Bamfordvirae</taxon>
        <taxon>Nucleocytoviricota</taxon>
        <taxon>Megaviricetes</taxon>
        <taxon>Imitervirales</taxon>
        <taxon>Mimiviridae</taxon>
        <taxon>Klosneuvirinae</taxon>
        <taxon>Klosneuvirus</taxon>
    </lineage>
</organism>
<dbReference type="EMBL" id="KY684108">
    <property type="protein sequence ID" value="ARF11255.1"/>
    <property type="molecule type" value="Genomic_DNA"/>
</dbReference>
<evidence type="ECO:0000313" key="1">
    <source>
        <dbReference type="EMBL" id="ARF11255.1"/>
    </source>
</evidence>